<dbReference type="RefSeq" id="WP_218578925.1">
    <property type="nucleotide sequence ID" value="NZ_BLPF01000001.1"/>
</dbReference>
<keyword evidence="6" id="KW-1185">Reference proteome</keyword>
<dbReference type="SUPFAM" id="SSF47336">
    <property type="entry name" value="ACP-like"/>
    <property type="match status" value="3"/>
</dbReference>
<dbReference type="Gene3D" id="3.30.559.30">
    <property type="entry name" value="Nonribosomal peptide synthetase, condensation domain"/>
    <property type="match status" value="3"/>
</dbReference>
<dbReference type="NCBIfam" id="TIGR01733">
    <property type="entry name" value="AA-adenyl-dom"/>
    <property type="match status" value="3"/>
</dbReference>
<comment type="caution">
    <text evidence="5">The sequence shown here is derived from an EMBL/GenBank/DDBJ whole genome shotgun (WGS) entry which is preliminary data.</text>
</comment>
<dbReference type="InterPro" id="IPR009081">
    <property type="entry name" value="PP-bd_ACP"/>
</dbReference>
<name>A0A6V8K2X0_9ACTN</name>
<dbReference type="SMART" id="SM00823">
    <property type="entry name" value="PKS_PP"/>
    <property type="match status" value="3"/>
</dbReference>
<dbReference type="PROSITE" id="PS00455">
    <property type="entry name" value="AMP_BINDING"/>
    <property type="match status" value="3"/>
</dbReference>
<dbReference type="GO" id="GO:0044550">
    <property type="term" value="P:secondary metabolite biosynthetic process"/>
    <property type="evidence" value="ECO:0007669"/>
    <property type="project" value="UniProtKB-ARBA"/>
</dbReference>
<dbReference type="GO" id="GO:0072330">
    <property type="term" value="P:monocarboxylic acid biosynthetic process"/>
    <property type="evidence" value="ECO:0007669"/>
    <property type="project" value="UniProtKB-ARBA"/>
</dbReference>
<dbReference type="InterPro" id="IPR029058">
    <property type="entry name" value="AB_hydrolase_fold"/>
</dbReference>
<sequence>MSSRFDLEFSLGEAFDDEGRPAGLRGVLTVAADLFDTPAAERFANWFAHVLDVVTTSASVPVHAVDVLDAVSRELVVRSWNDTVVAVPDVSVSVLFEQQAVLTPDAVAVVADGVGVTYRQLDAAANRLAWGLRRQGVGAESVVGLCLPRGVEMITAILAVWKAGAAYLPVDAALPVDRVGFMLADSGARLVLAAGRAGLPTGVPVVLLDDAVLAGCPDTPLGVVPEAAGLAYVIYTSGSTGTPKGVAVTHGSLTNYVSSVSDRLGWTGQDARYALLQAQVTDLGNTVVFISLVTGGQLHILDEQAVVDPAAVADYLAEQRIDFVKAVPSHLAALSAGSSLAAVLPRQSLVLGGEAAPAGWLRELVATAGDERKVFNHYGPTETTIGVATTRLTAEALDGTAAPIGSPIGNTHLFVLDDGLRPVPVGVTGELYVSGAGVARGYIGQSGLTGSRFVASPFGDGERMYRTGDRAKWTPDGDVVFLGRADEQVKVRGFRIEPGEIEAVLLAHPEVVQAAVIVREDAAGDKRLVAYVVGDAGEQELKAYVGQRLPDYMVPSAVVVLPALPLTANGKLDRKALPAPEYASGAGRGPADLREELLCAAFAQVLGVDSVGVDDNFFDLGGHSLLAVRLTSRIRAVLGVEVPLRTLFETPTVAGLAARLAAATSGRARPGLRAVERPERVPLSFAQRRLWFLAQLEGPSPTYNLPMVVRLGTDLDVAAFAAALRDVIARHEALRTVFPSVDGEPYQRILDPDELGWELEVVRVGAGELDQAVARATGHAFDLAVEAPVRAWLFDSGSGEHVLVLVMHHIASDGWSMAPLGRDLSTAYAARVEGRPVDWRPLPVQYADYALWQRQLLGDESDPESLLAEQVAYWRQALAGAPEELALPHDRSRPAVASHRGHRVPVEVPAEVHERLVALARAEGVTPFMVLQAALAALLSRLGAGEDIPIGSPIAGRTDEALDHLVGFFVNTLVIRTDLSGDPEFRQVLSRVREAGLGALAHQDVPFERLVEELSPARSLARHPLFQVMLTMRNNERGALDMPVAQTSGETSAADRAAVVSARFDLDVIMGEEFDDQGRPAGLRGSVTAAVDLFDLASVEVLADRWKRVLTAVTAAPDMPLHAVDVLDAPERERVVSVWNDTAMPLPVLATTRELIVERAVSRPDAVAVVCGGESLTYRELVERAGRLSWELREFGVGPESIVALCLDRGVDMVVAMLAVWQAGAAYLPLDPDYPTDRLTYTLADSGASVLLRHGHVFDSDTVATVTLDDPQVRARIASRPSTLLDVPSSGDGLAYVIYTSGSTGRPKGVQITHRNLVNFLVGMAQRPGLSSSDVLLAVTTLSFDIAGLELLLPLLVGARVVVADRDTARTPDVLAGEIVRRGVTVMQATPATWQMLVDDGWAGAPALRVLCGGEALPATLAEALLARSGGVWNMYGPTETTIWSTCQPLEHGGPILLGTPIANTQVYVLDAHLKPVPAGVAGELFIGGDGVARGYRGRAGLTAERFVADPFAGGGARLYRTGDLVKWSGDGRLVFLGRIDHQVKIRGFRIELGEIETVLLAHPGVVRAAVLAREDTPGDKRLVAYVVGDGLVEQELKAFAGQRLPDYMVPAAVMVLPEFPLTPNGKLDRKALPVPEYTVGAGRAPSNVREELLCAAFAQVLGVDGVGVDDSFFVLGGHSLLAVRLISRIRAVLGVEVPLRVLFEAPTVAGLAARLTEAETDPLRPLLRAGARPERVPLSFAQRRLWFLGQLEGPSPTYNLPTVARLGGDLDVAAFGAALRDVIDRHEPLRTVFPAVDGEPYQWVLEPAELDWRLEVVHVAPEQLPDAVAQATRYTFDLSSEVPIRAWLFDSGTDERVLVLVVHHIASDGWSMAPLGRDLSAAYAARLGGARPVWEPLPVQYADFALWQRQLLGDESDPESLLAAQMAYWRQALAGVPEELALPYDRPRPAVASHRAHRVPMEVPAQVHQRLVDVARAEGVTPFMVLQAALAVTLSRLGGGDDIPIGSPIAGRTDEALDNLVGFFLNTLVIRTDLSGDPEFRQVLARVRETTLGALAHQDVPFERLVEELAPSRSLARHPLFQVMLTLHNAERVSVEFSGVRTSGGASVLGSQDVTPGRYDLFVAINESFDADGRPAGLHGVVTLDADLFEAPAAERFANWFARVLDVVTASATTRVRAVDVLDAVSRELVVRSWNDTVVAVPDVSVSVLFEQQAVLTPDAVAVVADGVGVTYRQLDAAANRLAWGLRRQGVGAESVVGLCLPRGVEMITAILAVWKAGAAYLPVDAALPVDRVGFMLADSGARLVLAAGRAGLPTGVPVVLLDDAVLAGCPDTPLGVVPEAAGLAYVIYTSGSTGTPKGVAVTHGSLTNYVSSVSDRLGWTGQDARYALLQAQVTDLGNTVVFISLVTGGQLHILDEQAVVDPAAVADYLAEQRIDFVKAVPSHLAALSAGSSLAAVLPRQSLVLGGEAAPAGWLRELVATAGDERKVFNHYGPTETTIGVATTRLTAEALDGTAAPIGSPIGNTHLFVLDDGLRPVPVGVTGELYVSGAGVARGYIGQSGLTGSRFVASPFGDGERMYRTGDRAKWTPDGDVVFLGRADEQVKVRGFRIEPGEIEAVLLAHPEVVQAAVIVREDAAGDKRLVAYVVGDAGEQELKAYVGQRLPDYMVPSAVVVLPALPLTANGKLDRKALPAPEQAAAKRAPSSERETVLCEIFAQVLGLDSVGVDDNFFDLGGHSLLAIRLLSRIRARLGVEVKIRMLFEAPTVAQLAEKLGNQKTNRPALRPMRKETD</sequence>
<dbReference type="GO" id="GO:0005829">
    <property type="term" value="C:cytosol"/>
    <property type="evidence" value="ECO:0007669"/>
    <property type="project" value="TreeGrafter"/>
</dbReference>
<dbReference type="Gene3D" id="3.30.300.30">
    <property type="match status" value="3"/>
</dbReference>
<dbReference type="EMBL" id="BLPF01000001">
    <property type="protein sequence ID" value="GFJ77860.1"/>
    <property type="molecule type" value="Genomic_DNA"/>
</dbReference>
<dbReference type="Pfam" id="PF00501">
    <property type="entry name" value="AMP-binding"/>
    <property type="match status" value="3"/>
</dbReference>
<dbReference type="SUPFAM" id="SSF52777">
    <property type="entry name" value="CoA-dependent acyltransferases"/>
    <property type="match status" value="4"/>
</dbReference>
<dbReference type="InterPro" id="IPR045851">
    <property type="entry name" value="AMP-bd_C_sf"/>
</dbReference>
<dbReference type="CDD" id="cd12116">
    <property type="entry name" value="A_NRPS_Ta1_like"/>
    <property type="match status" value="1"/>
</dbReference>
<evidence type="ECO:0000313" key="5">
    <source>
        <dbReference type="EMBL" id="GFJ77860.1"/>
    </source>
</evidence>
<evidence type="ECO:0000313" key="6">
    <source>
        <dbReference type="Proteomes" id="UP000482800"/>
    </source>
</evidence>
<keyword evidence="3" id="KW-0597">Phosphoprotein</keyword>
<feature type="domain" description="Carrier" evidence="4">
    <location>
        <begin position="1645"/>
        <end position="1720"/>
    </location>
</feature>
<dbReference type="Gene3D" id="3.40.50.1820">
    <property type="entry name" value="alpha/beta hydrolase"/>
    <property type="match status" value="1"/>
</dbReference>
<dbReference type="GO" id="GO:0003824">
    <property type="term" value="F:catalytic activity"/>
    <property type="evidence" value="ECO:0007669"/>
    <property type="project" value="InterPro"/>
</dbReference>
<dbReference type="InterPro" id="IPR023213">
    <property type="entry name" value="CAT-like_dom_sf"/>
</dbReference>
<dbReference type="CDD" id="cd05930">
    <property type="entry name" value="A_NRPS"/>
    <property type="match status" value="2"/>
</dbReference>
<dbReference type="CDD" id="cd19540">
    <property type="entry name" value="LCL_NRPS-like"/>
    <property type="match status" value="2"/>
</dbReference>
<comment type="cofactor">
    <cofactor evidence="1">
        <name>pantetheine 4'-phosphate</name>
        <dbReference type="ChEBI" id="CHEBI:47942"/>
    </cofactor>
</comment>
<dbReference type="Pfam" id="PF13193">
    <property type="entry name" value="AMP-binding_C"/>
    <property type="match status" value="3"/>
</dbReference>
<evidence type="ECO:0000256" key="1">
    <source>
        <dbReference type="ARBA" id="ARBA00001957"/>
    </source>
</evidence>
<dbReference type="InterPro" id="IPR006162">
    <property type="entry name" value="Ppantetheine_attach_site"/>
</dbReference>
<dbReference type="SUPFAM" id="SSF56801">
    <property type="entry name" value="Acetyl-CoA synthetase-like"/>
    <property type="match status" value="3"/>
</dbReference>
<reference evidence="5 6" key="2">
    <citation type="submission" date="2020-03" db="EMBL/GenBank/DDBJ databases">
        <authorList>
            <person name="Ichikawa N."/>
            <person name="Kimura A."/>
            <person name="Kitahashi Y."/>
            <person name="Uohara A."/>
        </authorList>
    </citation>
    <scope>NUCLEOTIDE SEQUENCE [LARGE SCALE GENOMIC DNA]</scope>
    <source>
        <strain evidence="5 6">NBRC 108639</strain>
    </source>
</reference>
<dbReference type="Gene3D" id="3.30.559.10">
    <property type="entry name" value="Chloramphenicol acetyltransferase-like domain"/>
    <property type="match status" value="2"/>
</dbReference>
<dbReference type="FunFam" id="3.40.50.12780:FF:000012">
    <property type="entry name" value="Non-ribosomal peptide synthetase"/>
    <property type="match status" value="1"/>
</dbReference>
<dbReference type="Proteomes" id="UP000482800">
    <property type="component" value="Unassembled WGS sequence"/>
</dbReference>
<dbReference type="InterPro" id="IPR036736">
    <property type="entry name" value="ACP-like_sf"/>
</dbReference>
<gene>
    <name evidence="5" type="ORF">Phou_020400</name>
</gene>
<dbReference type="InterPro" id="IPR000873">
    <property type="entry name" value="AMP-dep_synth/lig_dom"/>
</dbReference>
<evidence type="ECO:0000259" key="4">
    <source>
        <dbReference type="PROSITE" id="PS50075"/>
    </source>
</evidence>
<dbReference type="PROSITE" id="PS00012">
    <property type="entry name" value="PHOSPHOPANTETHEINE"/>
    <property type="match status" value="2"/>
</dbReference>
<feature type="domain" description="Carrier" evidence="4">
    <location>
        <begin position="2703"/>
        <end position="2778"/>
    </location>
</feature>
<dbReference type="Gene3D" id="1.10.1200.10">
    <property type="entry name" value="ACP-like"/>
    <property type="match status" value="2"/>
</dbReference>
<proteinExistence type="predicted"/>
<dbReference type="Pfam" id="PF00668">
    <property type="entry name" value="Condensation"/>
    <property type="match status" value="2"/>
</dbReference>
<dbReference type="InterPro" id="IPR025110">
    <property type="entry name" value="AMP-bd_C"/>
</dbReference>
<dbReference type="GO" id="GO:0031177">
    <property type="term" value="F:phosphopantetheine binding"/>
    <property type="evidence" value="ECO:0007669"/>
    <property type="project" value="InterPro"/>
</dbReference>
<dbReference type="InterPro" id="IPR020845">
    <property type="entry name" value="AMP-binding_CS"/>
</dbReference>
<dbReference type="Gene3D" id="3.40.50.980">
    <property type="match status" value="6"/>
</dbReference>
<dbReference type="InterPro" id="IPR010071">
    <property type="entry name" value="AA_adenyl_dom"/>
</dbReference>
<evidence type="ECO:0000256" key="2">
    <source>
        <dbReference type="ARBA" id="ARBA00022450"/>
    </source>
</evidence>
<dbReference type="GO" id="GO:0008610">
    <property type="term" value="P:lipid biosynthetic process"/>
    <property type="evidence" value="ECO:0007669"/>
    <property type="project" value="UniProtKB-ARBA"/>
</dbReference>
<dbReference type="FunFam" id="3.40.50.980:FF:000001">
    <property type="entry name" value="Non-ribosomal peptide synthetase"/>
    <property type="match status" value="3"/>
</dbReference>
<dbReference type="PANTHER" id="PTHR45527:SF1">
    <property type="entry name" value="FATTY ACID SYNTHASE"/>
    <property type="match status" value="1"/>
</dbReference>
<reference evidence="5 6" key="1">
    <citation type="submission" date="2020-03" db="EMBL/GenBank/DDBJ databases">
        <title>Whole genome shotgun sequence of Phytohabitans houttuyneae NBRC 108639.</title>
        <authorList>
            <person name="Komaki H."/>
            <person name="Tamura T."/>
        </authorList>
    </citation>
    <scope>NUCLEOTIDE SEQUENCE [LARGE SCALE GENOMIC DNA]</scope>
    <source>
        <strain evidence="5 6">NBRC 108639</strain>
    </source>
</reference>
<organism evidence="5 6">
    <name type="scientific">Phytohabitans houttuyneae</name>
    <dbReference type="NCBI Taxonomy" id="1076126"/>
    <lineage>
        <taxon>Bacteria</taxon>
        <taxon>Bacillati</taxon>
        <taxon>Actinomycetota</taxon>
        <taxon>Actinomycetes</taxon>
        <taxon>Micromonosporales</taxon>
        <taxon>Micromonosporaceae</taxon>
    </lineage>
</organism>
<feature type="domain" description="Carrier" evidence="4">
    <location>
        <begin position="589"/>
        <end position="664"/>
    </location>
</feature>
<dbReference type="PANTHER" id="PTHR45527">
    <property type="entry name" value="NONRIBOSOMAL PEPTIDE SYNTHETASE"/>
    <property type="match status" value="1"/>
</dbReference>
<dbReference type="Pfam" id="PF00550">
    <property type="entry name" value="PP-binding"/>
    <property type="match status" value="3"/>
</dbReference>
<protein>
    <recommendedName>
        <fullName evidence="4">Carrier domain-containing protein</fullName>
    </recommendedName>
</protein>
<dbReference type="FunFam" id="3.30.300.30:FF:000010">
    <property type="entry name" value="Enterobactin synthetase component F"/>
    <property type="match status" value="3"/>
</dbReference>
<evidence type="ECO:0000256" key="3">
    <source>
        <dbReference type="ARBA" id="ARBA00022553"/>
    </source>
</evidence>
<dbReference type="GO" id="GO:0043041">
    <property type="term" value="P:amino acid activation for nonribosomal peptide biosynthetic process"/>
    <property type="evidence" value="ECO:0007669"/>
    <property type="project" value="TreeGrafter"/>
</dbReference>
<dbReference type="InterPro" id="IPR001242">
    <property type="entry name" value="Condensation_dom"/>
</dbReference>
<dbReference type="InterPro" id="IPR020806">
    <property type="entry name" value="PKS_PP-bd"/>
</dbReference>
<dbReference type="PROSITE" id="PS50075">
    <property type="entry name" value="CARRIER"/>
    <property type="match status" value="3"/>
</dbReference>
<dbReference type="FunFam" id="1.10.1200.10:FF:000016">
    <property type="entry name" value="Non-ribosomal peptide synthase"/>
    <property type="match status" value="3"/>
</dbReference>
<keyword evidence="2" id="KW-0596">Phosphopantetheine</keyword>
<dbReference type="FunFam" id="2.30.38.10:FF:000001">
    <property type="entry name" value="Non-ribosomal peptide synthetase PvdI"/>
    <property type="match status" value="3"/>
</dbReference>
<accession>A0A6V8K2X0</accession>
<dbReference type="Gene3D" id="2.30.38.10">
    <property type="entry name" value="Luciferase, Domain 3"/>
    <property type="match status" value="3"/>
</dbReference>
<dbReference type="FunFam" id="3.30.559.10:FF:000012">
    <property type="entry name" value="Non-ribosomal peptide synthetase"/>
    <property type="match status" value="2"/>
</dbReference>
<dbReference type="NCBIfam" id="NF003417">
    <property type="entry name" value="PRK04813.1"/>
    <property type="match status" value="3"/>
</dbReference>